<gene>
    <name evidence="2" type="ORF">Dsin_018307</name>
</gene>
<protein>
    <recommendedName>
        <fullName evidence="1">Reverse transcriptase domain-containing protein</fullName>
    </recommendedName>
</protein>
<dbReference type="Proteomes" id="UP001281410">
    <property type="component" value="Unassembled WGS sequence"/>
</dbReference>
<evidence type="ECO:0000313" key="3">
    <source>
        <dbReference type="Proteomes" id="UP001281410"/>
    </source>
</evidence>
<dbReference type="EMBL" id="JANJYJ010000006">
    <property type="protein sequence ID" value="KAK3204261.1"/>
    <property type="molecule type" value="Genomic_DNA"/>
</dbReference>
<dbReference type="PANTHER" id="PTHR19446">
    <property type="entry name" value="REVERSE TRANSCRIPTASES"/>
    <property type="match status" value="1"/>
</dbReference>
<proteinExistence type="predicted"/>
<keyword evidence="3" id="KW-1185">Reference proteome</keyword>
<dbReference type="Pfam" id="PF00078">
    <property type="entry name" value="RVT_1"/>
    <property type="match status" value="1"/>
</dbReference>
<evidence type="ECO:0000259" key="1">
    <source>
        <dbReference type="Pfam" id="PF00078"/>
    </source>
</evidence>
<sequence length="105" mass="11985">MEPIVEAAIVLIPKVKNLARVYEFRHISFCNVVYKVVAKIVANRLKVMLGKIISYNQRVFMPGRLITNNMIVGFECLHSLKNRRSGSNGCIALKLDMSKTYDRVE</sequence>
<evidence type="ECO:0000313" key="2">
    <source>
        <dbReference type="EMBL" id="KAK3204261.1"/>
    </source>
</evidence>
<accession>A0AAE0A592</accession>
<dbReference type="AlphaFoldDB" id="A0AAE0A592"/>
<comment type="caution">
    <text evidence="2">The sequence shown here is derived from an EMBL/GenBank/DDBJ whole genome shotgun (WGS) entry which is preliminary data.</text>
</comment>
<organism evidence="2 3">
    <name type="scientific">Dipteronia sinensis</name>
    <dbReference type="NCBI Taxonomy" id="43782"/>
    <lineage>
        <taxon>Eukaryota</taxon>
        <taxon>Viridiplantae</taxon>
        <taxon>Streptophyta</taxon>
        <taxon>Embryophyta</taxon>
        <taxon>Tracheophyta</taxon>
        <taxon>Spermatophyta</taxon>
        <taxon>Magnoliopsida</taxon>
        <taxon>eudicotyledons</taxon>
        <taxon>Gunneridae</taxon>
        <taxon>Pentapetalae</taxon>
        <taxon>rosids</taxon>
        <taxon>malvids</taxon>
        <taxon>Sapindales</taxon>
        <taxon>Sapindaceae</taxon>
        <taxon>Hippocastanoideae</taxon>
        <taxon>Acereae</taxon>
        <taxon>Dipteronia</taxon>
    </lineage>
</organism>
<name>A0AAE0A592_9ROSI</name>
<feature type="domain" description="Reverse transcriptase" evidence="1">
    <location>
        <begin position="21"/>
        <end position="105"/>
    </location>
</feature>
<reference evidence="2" key="1">
    <citation type="journal article" date="2023" name="Plant J.">
        <title>Genome sequences and population genomics provide insights into the demographic history, inbreeding, and mutation load of two 'living fossil' tree species of Dipteronia.</title>
        <authorList>
            <person name="Feng Y."/>
            <person name="Comes H.P."/>
            <person name="Chen J."/>
            <person name="Zhu S."/>
            <person name="Lu R."/>
            <person name="Zhang X."/>
            <person name="Li P."/>
            <person name="Qiu J."/>
            <person name="Olsen K.M."/>
            <person name="Qiu Y."/>
        </authorList>
    </citation>
    <scope>NUCLEOTIDE SEQUENCE</scope>
    <source>
        <strain evidence="2">NBL</strain>
    </source>
</reference>
<dbReference type="InterPro" id="IPR000477">
    <property type="entry name" value="RT_dom"/>
</dbReference>